<dbReference type="SUPFAM" id="SSF50998">
    <property type="entry name" value="Quinoprotein alcohol dehydrogenase-like"/>
    <property type="match status" value="2"/>
</dbReference>
<evidence type="ECO:0000259" key="2">
    <source>
        <dbReference type="Pfam" id="PF18962"/>
    </source>
</evidence>
<feature type="region of interest" description="Disordered" evidence="1">
    <location>
        <begin position="1287"/>
        <end position="1306"/>
    </location>
</feature>
<dbReference type="Gene3D" id="2.60.40.4070">
    <property type="match status" value="1"/>
</dbReference>
<dbReference type="InterPro" id="IPR026444">
    <property type="entry name" value="Secre_tail"/>
</dbReference>
<proteinExistence type="predicted"/>
<dbReference type="Pfam" id="PF18962">
    <property type="entry name" value="Por_Secre_tail"/>
    <property type="match status" value="1"/>
</dbReference>
<accession>A0A7L7L7P0</accession>
<dbReference type="InterPro" id="IPR011047">
    <property type="entry name" value="Quinoprotein_ADH-like_sf"/>
</dbReference>
<evidence type="ECO:0000313" key="3">
    <source>
        <dbReference type="EMBL" id="QMU28783.1"/>
    </source>
</evidence>
<protein>
    <submittedName>
        <fullName evidence="3">T9SS type A sorting domain-containing protein</fullName>
    </submittedName>
</protein>
<dbReference type="Proteomes" id="UP000514509">
    <property type="component" value="Chromosome"/>
</dbReference>
<sequence length="1482" mass="159395">MSTSILRQPQQILVLPISYNRLSFIFLFFLQSAFHSQAQTKVWDRTFGGSLSDELSVMIATPDGGYLLGGTSESDKDKDKSQTSRGIADYWVVKLSAQGIKQWDKTFGGDRYDRLTTLINLPGGGYLLGGFSESGISGDKTEPNENFCDDYECSYDYWIVKIDASGNKVWDKSFERSINDQLQSVLATPDGGFILGGTIGYTTEKFNVLKLDASGKEIWSYTYKRKDGCNQRLFTVVPTADGGYLLGGNMIRCNGTPNDYWIVKIDKDGKQLWDKAFGESSTEDNLVAITPTSDSGFLLCGHSPSAAGKVKSEPSKGGIDYWIIKVDASGLKQWDITYGGKENDVLTTVLKTQDGYLLGGSSVSGVGGDKSEAGQGGNDFWLVKIDATGNKLWDKTFGGNSNDYHSALIAAGKNEYLLGGASESGISGDKSQASKGYRDYWIIKIKEKKAQTISYSTPLITKTLGDAPFILSAKASSGLPVTFSLVSGPAALSGNTLKLTGVGKIVVKASQAGNGIYNSAPEVTQIILVDKLAPVTKVWDKRFGGEKYDRLGAMIATPDGGYLLAGNSDSHKSGDKSAEKRGYWLVKMDKNGTKIWDITLDEKGDLGATLSSIIITVDGGYLIGGTSNFDSSNLYWIVKISSNGTKEWDKTFGNYGSNNYLEAMVATPDGGYLLGGTSGSGSIGDGYDYWVVKIDSKGNKVWDKTYGGNGSDLLSSIEVASVGGYLLGGTSLSGKSGDKSENNWGTPTGNDTYPEDYWVIKIDKSGNKIWDKTLGGHSVDYLRAMVTTSDGGYLLGGVSASGKSGDKSEGSRGGYDYWVIKIDAAGKKIWDKSIGGKDFDNLTALVTTPDNGYLLGGSSVSGVGEDKSGHNRGGTLFGDYWVVKIDNKGEKIWDKTLGGNEQESFTTILASQDGNYLLGGTSDSDANGDRSEPNWSPRQSGRGDYWVVKIKEELPLAAQWDLRYGGAGNEGLTTIIRTVDGGYLSGGYSASGVSGDKSQASQGKNDYWIVKSNSDGKKLWDKRYGGSEDDYLNQIILTNDGGYLLVGSSLSGKGGVKTEANRGGRDYWIVKIDKEGTEEWDKSFGGSGSDELKKVFQLSTGEYILAGYSNSPVSGDKSQASWGGNDYWLVKISSKGEKLWDKRYGGSLNETLTGIVQTANGGFLLGGSSLSGKSGDKSEISRGGSDFWLINLDKNGNKLWDKAYGGSGEDEAYSLGQGETSYYFISGQSDSPAGADKTRDSQGGLDYWLLKVTSTGEKVWDKRYGGDKDDELRASIPTQGDGYLLAGKSFSNKSGNKRQDSQGSSDYWIVKTDKEGQYQWSKTFGGSEAEELRAVIQTQEGGFLLGGKSDSGVSGDRTQPSQGGSDYWLVKVVPEASAIVAEREATLVAEPIIEAGIRSLTVYPNPAQEQVTVSFTLPQKQVATVKVYDSQGREISTLFQGKAQANQTYQVEWHVGIKAAGIYLLQLHTPGTSHTTKLLLTR</sequence>
<evidence type="ECO:0000256" key="1">
    <source>
        <dbReference type="SAM" id="MobiDB-lite"/>
    </source>
</evidence>
<gene>
    <name evidence="3" type="ORF">HUW48_12380</name>
</gene>
<name>A0A7L7L7P0_9BACT</name>
<dbReference type="PANTHER" id="PTHR42754:SF1">
    <property type="entry name" value="LIPOPROTEIN"/>
    <property type="match status" value="1"/>
</dbReference>
<evidence type="ECO:0000313" key="4">
    <source>
        <dbReference type="Proteomes" id="UP000514509"/>
    </source>
</evidence>
<dbReference type="KEGG" id="add:HUW48_12380"/>
<organism evidence="3 4">
    <name type="scientific">Adhaeribacter radiodurans</name>
    <dbReference type="NCBI Taxonomy" id="2745197"/>
    <lineage>
        <taxon>Bacteria</taxon>
        <taxon>Pseudomonadati</taxon>
        <taxon>Bacteroidota</taxon>
        <taxon>Cytophagia</taxon>
        <taxon>Cytophagales</taxon>
        <taxon>Hymenobacteraceae</taxon>
        <taxon>Adhaeribacter</taxon>
    </lineage>
</organism>
<dbReference type="NCBIfam" id="TIGR04183">
    <property type="entry name" value="Por_Secre_tail"/>
    <property type="match status" value="1"/>
</dbReference>
<keyword evidence="4" id="KW-1185">Reference proteome</keyword>
<dbReference type="PANTHER" id="PTHR42754">
    <property type="entry name" value="ENDOGLUCANASE"/>
    <property type="match status" value="1"/>
</dbReference>
<dbReference type="EMBL" id="CP055153">
    <property type="protein sequence ID" value="QMU28783.1"/>
    <property type="molecule type" value="Genomic_DNA"/>
</dbReference>
<feature type="region of interest" description="Disordered" evidence="1">
    <location>
        <begin position="920"/>
        <end position="940"/>
    </location>
</feature>
<reference evidence="3 4" key="2">
    <citation type="submission" date="2020-08" db="EMBL/GenBank/DDBJ databases">
        <title>Adhaeribacter dokdonensis sp. nov., isolated from the rhizosphere of Elymus tsukushiensis, a plant native to the Dokdo Islands, Republic of Korea.</title>
        <authorList>
            <person name="Ghim S.Y."/>
        </authorList>
    </citation>
    <scope>NUCLEOTIDE SEQUENCE [LARGE SCALE GENOMIC DNA]</scope>
    <source>
        <strain evidence="3 4">KUDC8001</strain>
    </source>
</reference>
<reference evidence="3 4" key="1">
    <citation type="submission" date="2020-06" db="EMBL/GenBank/DDBJ databases">
        <authorList>
            <person name="Hwang Y.J."/>
        </authorList>
    </citation>
    <scope>NUCLEOTIDE SEQUENCE [LARGE SCALE GENOMIC DNA]</scope>
    <source>
        <strain evidence="3 4">KUDC8001</strain>
    </source>
</reference>
<dbReference type="RefSeq" id="WP_182415965.1">
    <property type="nucleotide sequence ID" value="NZ_CP055153.1"/>
</dbReference>
<feature type="domain" description="Secretion system C-terminal sorting" evidence="2">
    <location>
        <begin position="1402"/>
        <end position="1478"/>
    </location>
</feature>